<name>A0ABM7KZ17_9HELI</name>
<gene>
    <name evidence="1" type="ORF">NHP190020_06800</name>
</gene>
<dbReference type="RefSeq" id="WP_073115565.1">
    <property type="nucleotide sequence ID" value="NZ_AP023036.1"/>
</dbReference>
<sequence length="346" mass="39545">MPYLESIAALMARKPTLIKDPANFKFEDHLRVFALSKVGSIDTTIDVQNAIEKAIANKQTLHEFLKANPSLIENLGKKRLSRIFEYNKIYSHTRAKMLQFENTPGDPNSENGDGWYYIFESMHDSAARHLAFDQVCLPRKDPYWNTHTPPLDWGCRCQLHMVSKRGLKAFNESRGTNIEILEKAPSNLPVVDSKIAFEPNTYKYLQNFFKAKLESYAGNNMAKEKLVGVLKAIEDKKRRFKELVGLTKEVNRVMDFATLSPEITKIVGASSSVVKLQGAQMVSHLQKHAHTDLFDYYLVQDILEQPALIAKDPVFKNNIVIGVKFGRWYKIVLKILKLFGRNPTRL</sequence>
<evidence type="ECO:0000313" key="1">
    <source>
        <dbReference type="EMBL" id="BCD45641.1"/>
    </source>
</evidence>
<evidence type="ECO:0000313" key="2">
    <source>
        <dbReference type="Proteomes" id="UP000509742"/>
    </source>
</evidence>
<accession>A0ABM7KZ17</accession>
<dbReference type="EMBL" id="AP023036">
    <property type="protein sequence ID" value="BCD45641.1"/>
    <property type="molecule type" value="Genomic_DNA"/>
</dbReference>
<organism evidence="1 2">
    <name type="scientific">Helicobacter suis</name>
    <dbReference type="NCBI Taxonomy" id="104628"/>
    <lineage>
        <taxon>Bacteria</taxon>
        <taxon>Pseudomonadati</taxon>
        <taxon>Campylobacterota</taxon>
        <taxon>Epsilonproteobacteria</taxon>
        <taxon>Campylobacterales</taxon>
        <taxon>Helicobacteraceae</taxon>
        <taxon>Helicobacter</taxon>
    </lineage>
</organism>
<dbReference type="Proteomes" id="UP000509742">
    <property type="component" value="Chromosome"/>
</dbReference>
<reference evidence="1 2" key="1">
    <citation type="submission" date="2020-04" db="EMBL/GenBank/DDBJ databases">
        <title>Genomic analysis of gastric non-Helicobacter pylori Helicobacters isolated in Japan.</title>
        <authorList>
            <person name="Suzuki M."/>
            <person name="Rimbara E."/>
        </authorList>
    </citation>
    <scope>NUCLEOTIDE SEQUENCE [LARGE SCALE GENOMIC DNA]</scope>
    <source>
        <strain evidence="1 2">NHP19-0020</strain>
    </source>
</reference>
<proteinExistence type="predicted"/>
<protein>
    <submittedName>
        <fullName evidence="1">Mu-like prophage FluMu F protein</fullName>
    </submittedName>
</protein>
<keyword evidence="2" id="KW-1185">Reference proteome</keyword>